<comment type="caution">
    <text evidence="9">The sequence shown here is derived from an EMBL/GenBank/DDBJ whole genome shotgun (WGS) entry which is preliminary data.</text>
</comment>
<feature type="transmembrane region" description="Helical" evidence="7">
    <location>
        <begin position="362"/>
        <end position="382"/>
    </location>
</feature>
<dbReference type="AlphaFoldDB" id="A0A1G1VLD3"/>
<feature type="transmembrane region" description="Helical" evidence="7">
    <location>
        <begin position="500"/>
        <end position="520"/>
    </location>
</feature>
<evidence type="ECO:0000256" key="7">
    <source>
        <dbReference type="SAM" id="Phobius"/>
    </source>
</evidence>
<evidence type="ECO:0000256" key="1">
    <source>
        <dbReference type="ARBA" id="ARBA00004141"/>
    </source>
</evidence>
<feature type="transmembrane region" description="Helical" evidence="7">
    <location>
        <begin position="394"/>
        <end position="412"/>
    </location>
</feature>
<evidence type="ECO:0000256" key="5">
    <source>
        <dbReference type="ARBA" id="ARBA00022989"/>
    </source>
</evidence>
<feature type="transmembrane region" description="Helical" evidence="7">
    <location>
        <begin position="470"/>
        <end position="493"/>
    </location>
</feature>
<dbReference type="EMBL" id="MHCI01000018">
    <property type="protein sequence ID" value="OGY16218.1"/>
    <property type="molecule type" value="Genomic_DNA"/>
</dbReference>
<proteinExistence type="predicted"/>
<evidence type="ECO:0000313" key="10">
    <source>
        <dbReference type="Proteomes" id="UP000179069"/>
    </source>
</evidence>
<dbReference type="PANTHER" id="PTHR43867">
    <property type="entry name" value="CELLULOSE SYNTHASE CATALYTIC SUBUNIT A [UDP-FORMING]"/>
    <property type="match status" value="1"/>
</dbReference>
<dbReference type="GO" id="GO:0016758">
    <property type="term" value="F:hexosyltransferase activity"/>
    <property type="evidence" value="ECO:0007669"/>
    <property type="project" value="TreeGrafter"/>
</dbReference>
<comment type="subcellular location">
    <subcellularLocation>
        <location evidence="1">Membrane</location>
        <topology evidence="1">Multi-pass membrane protein</topology>
    </subcellularLocation>
</comment>
<gene>
    <name evidence="9" type="ORF">A2785_01340</name>
</gene>
<keyword evidence="5 7" id="KW-1133">Transmembrane helix</keyword>
<keyword evidence="3" id="KW-0808">Transferase</keyword>
<evidence type="ECO:0000256" key="6">
    <source>
        <dbReference type="ARBA" id="ARBA00023136"/>
    </source>
</evidence>
<feature type="transmembrane region" description="Helical" evidence="7">
    <location>
        <begin position="54"/>
        <end position="71"/>
    </location>
</feature>
<name>A0A1G1VLD3_9BACT</name>
<evidence type="ECO:0000259" key="8">
    <source>
        <dbReference type="Pfam" id="PF13632"/>
    </source>
</evidence>
<dbReference type="SUPFAM" id="SSF53448">
    <property type="entry name" value="Nucleotide-diphospho-sugar transferases"/>
    <property type="match status" value="1"/>
</dbReference>
<evidence type="ECO:0000256" key="4">
    <source>
        <dbReference type="ARBA" id="ARBA00022692"/>
    </source>
</evidence>
<keyword evidence="4 7" id="KW-0812">Transmembrane</keyword>
<keyword evidence="2" id="KW-0328">Glycosyltransferase</keyword>
<evidence type="ECO:0000256" key="3">
    <source>
        <dbReference type="ARBA" id="ARBA00022679"/>
    </source>
</evidence>
<sequence>MGDKKPNHIIKRQLATKRDLRIINGLIVIGLVLTGIFAWWWFSPAHIPTNFAGILNVFDFILFALVTYVVWHQIANELFYWYICRHMTVVEPMKSKEGMKVAFLTAFVPGKEPYDVLEKTLKAMIGADYPHENWLLDEGNDATAIELCRRYGVFHFTRNGSEKYNQKEGPFKTRTKAGNYNAWFHRHSHRYDIVAQLDVDFVPKKDFLTKTLGYFQDPAVGFVGAPQIYGNQASSWIARGAAEQAFCFYGVTQRGLFGKDMLLLIGSNHVMRVRAHTAIDGYSGHIVEDHLTGMRLYAGKWKSVYVPEVLAVGEGPSTWGSYFNQQMRWAYGLIDILFRESPHIFPKMRARHAMQYLFLQQYYFHGLAQGIGVILLMLYFFFGIQATPMQLLPLLMTYTPVIAIQLAIFFYLQKYYINPKDESGWAWKGKYLSLAAWPVYLIAFVCVLFGKRLTYTVTPKGSAQEKDVQLSLFIPHAVLGTLTTLAIVAAFMTGKQSPQLLFLAALNSVIMYSFVLKVVWEKIKSLRTNKKPVSSTQLAPIFRR</sequence>
<dbReference type="PANTHER" id="PTHR43867:SF2">
    <property type="entry name" value="CELLULOSE SYNTHASE CATALYTIC SUBUNIT A [UDP-FORMING]"/>
    <property type="match status" value="1"/>
</dbReference>
<dbReference type="InterPro" id="IPR001173">
    <property type="entry name" value="Glyco_trans_2-like"/>
</dbReference>
<feature type="transmembrane region" description="Helical" evidence="7">
    <location>
        <begin position="21"/>
        <end position="42"/>
    </location>
</feature>
<accession>A0A1G1VLD3</accession>
<organism evidence="9 10">
    <name type="scientific">Candidatus Chisholmbacteria bacterium RIFCSPHIGHO2_01_FULL_49_18</name>
    <dbReference type="NCBI Taxonomy" id="1797590"/>
    <lineage>
        <taxon>Bacteria</taxon>
        <taxon>Candidatus Chisholmiibacteriota</taxon>
    </lineage>
</organism>
<dbReference type="InterPro" id="IPR029044">
    <property type="entry name" value="Nucleotide-diphossugar_trans"/>
</dbReference>
<dbReference type="GO" id="GO:0005886">
    <property type="term" value="C:plasma membrane"/>
    <property type="evidence" value="ECO:0007669"/>
    <property type="project" value="TreeGrafter"/>
</dbReference>
<evidence type="ECO:0000313" key="9">
    <source>
        <dbReference type="EMBL" id="OGY16218.1"/>
    </source>
</evidence>
<evidence type="ECO:0000256" key="2">
    <source>
        <dbReference type="ARBA" id="ARBA00022676"/>
    </source>
</evidence>
<dbReference type="Pfam" id="PF13632">
    <property type="entry name" value="Glyco_trans_2_3"/>
    <property type="match status" value="1"/>
</dbReference>
<feature type="transmembrane region" description="Helical" evidence="7">
    <location>
        <begin position="432"/>
        <end position="450"/>
    </location>
</feature>
<dbReference type="Proteomes" id="UP000179069">
    <property type="component" value="Unassembled WGS sequence"/>
</dbReference>
<keyword evidence="6 7" id="KW-0472">Membrane</keyword>
<reference evidence="9 10" key="1">
    <citation type="journal article" date="2016" name="Nat. Commun.">
        <title>Thousands of microbial genomes shed light on interconnected biogeochemical processes in an aquifer system.</title>
        <authorList>
            <person name="Anantharaman K."/>
            <person name="Brown C.T."/>
            <person name="Hug L.A."/>
            <person name="Sharon I."/>
            <person name="Castelle C.J."/>
            <person name="Probst A.J."/>
            <person name="Thomas B.C."/>
            <person name="Singh A."/>
            <person name="Wilkins M.J."/>
            <person name="Karaoz U."/>
            <person name="Brodie E.L."/>
            <person name="Williams K.H."/>
            <person name="Hubbard S.S."/>
            <person name="Banfield J.F."/>
        </authorList>
    </citation>
    <scope>NUCLEOTIDE SEQUENCE [LARGE SCALE GENOMIC DNA]</scope>
</reference>
<dbReference type="Gene3D" id="3.90.550.10">
    <property type="entry name" value="Spore Coat Polysaccharide Biosynthesis Protein SpsA, Chain A"/>
    <property type="match status" value="1"/>
</dbReference>
<feature type="domain" description="Glycosyltransferase 2-like" evidence="8">
    <location>
        <begin position="194"/>
        <end position="398"/>
    </location>
</feature>
<dbReference type="InterPro" id="IPR050321">
    <property type="entry name" value="Glycosyltr_2/OpgH_subfam"/>
</dbReference>
<protein>
    <recommendedName>
        <fullName evidence="8">Glycosyltransferase 2-like domain-containing protein</fullName>
    </recommendedName>
</protein>